<reference evidence="2 3" key="1">
    <citation type="submission" date="2016-04" db="EMBL/GenBank/DDBJ databases">
        <title>A degradative enzymes factory behind the ericoid mycorrhizal symbiosis.</title>
        <authorList>
            <consortium name="DOE Joint Genome Institute"/>
            <person name="Martino E."/>
            <person name="Morin E."/>
            <person name="Grelet G."/>
            <person name="Kuo A."/>
            <person name="Kohler A."/>
            <person name="Daghino S."/>
            <person name="Barry K."/>
            <person name="Choi C."/>
            <person name="Cichocki N."/>
            <person name="Clum A."/>
            <person name="Copeland A."/>
            <person name="Hainaut M."/>
            <person name="Haridas S."/>
            <person name="Labutti K."/>
            <person name="Lindquist E."/>
            <person name="Lipzen A."/>
            <person name="Khouja H.-R."/>
            <person name="Murat C."/>
            <person name="Ohm R."/>
            <person name="Olson A."/>
            <person name="Spatafora J."/>
            <person name="Veneault-Fourrey C."/>
            <person name="Henrissat B."/>
            <person name="Grigoriev I."/>
            <person name="Martin F."/>
            <person name="Perotto S."/>
        </authorList>
    </citation>
    <scope>NUCLEOTIDE SEQUENCE [LARGE SCALE GENOMIC DNA]</scope>
    <source>
        <strain evidence="2 3">F</strain>
    </source>
</reference>
<dbReference type="EMBL" id="KZ613946">
    <property type="protein sequence ID" value="PMD39536.1"/>
    <property type="molecule type" value="Genomic_DNA"/>
</dbReference>
<dbReference type="InterPro" id="IPR052895">
    <property type="entry name" value="HetReg/Transcr_Mod"/>
</dbReference>
<evidence type="ECO:0000259" key="1">
    <source>
        <dbReference type="Pfam" id="PF06985"/>
    </source>
</evidence>
<keyword evidence="3" id="KW-1185">Reference proteome</keyword>
<protein>
    <submittedName>
        <fullName evidence="2">HET-domain-containing protein</fullName>
    </submittedName>
</protein>
<gene>
    <name evidence="2" type="ORF">L207DRAFT_390672</name>
</gene>
<proteinExistence type="predicted"/>
<dbReference type="InterPro" id="IPR010730">
    <property type="entry name" value="HET"/>
</dbReference>
<organism evidence="2 3">
    <name type="scientific">Hyaloscypha variabilis (strain UAMH 11265 / GT02V1 / F)</name>
    <name type="common">Meliniomyces variabilis</name>
    <dbReference type="NCBI Taxonomy" id="1149755"/>
    <lineage>
        <taxon>Eukaryota</taxon>
        <taxon>Fungi</taxon>
        <taxon>Dikarya</taxon>
        <taxon>Ascomycota</taxon>
        <taxon>Pezizomycotina</taxon>
        <taxon>Leotiomycetes</taxon>
        <taxon>Helotiales</taxon>
        <taxon>Hyaloscyphaceae</taxon>
        <taxon>Hyaloscypha</taxon>
        <taxon>Hyaloscypha variabilis</taxon>
    </lineage>
</organism>
<dbReference type="STRING" id="1149755.A0A2J6RLZ4"/>
<dbReference type="AlphaFoldDB" id="A0A2J6RLZ4"/>
<dbReference type="PANTHER" id="PTHR24148:SF73">
    <property type="entry name" value="HET DOMAIN PROTEIN (AFU_ORTHOLOGUE AFUA_8G01020)"/>
    <property type="match status" value="1"/>
</dbReference>
<feature type="non-terminal residue" evidence="2">
    <location>
        <position position="318"/>
    </location>
</feature>
<evidence type="ECO:0000313" key="2">
    <source>
        <dbReference type="EMBL" id="PMD39536.1"/>
    </source>
</evidence>
<feature type="domain" description="Heterokaryon incompatibility" evidence="1">
    <location>
        <begin position="21"/>
        <end position="159"/>
    </location>
</feature>
<dbReference type="Proteomes" id="UP000235786">
    <property type="component" value="Unassembled WGS sequence"/>
</dbReference>
<feature type="non-terminal residue" evidence="2">
    <location>
        <position position="1"/>
    </location>
</feature>
<accession>A0A2J6RLZ4</accession>
<name>A0A2J6RLZ4_HYAVF</name>
<evidence type="ECO:0000313" key="3">
    <source>
        <dbReference type="Proteomes" id="UP000235786"/>
    </source>
</evidence>
<dbReference type="PANTHER" id="PTHR24148">
    <property type="entry name" value="ANKYRIN REPEAT DOMAIN-CONTAINING PROTEIN 39 HOMOLOG-RELATED"/>
    <property type="match status" value="1"/>
</dbReference>
<dbReference type="Pfam" id="PF06985">
    <property type="entry name" value="HET"/>
    <property type="match status" value="1"/>
</dbReference>
<sequence>IQCSLKDATLAEYRDDIADHYVALSYVWGDANDKRCIMVDGKRLDITASLDSALRHIRDARRVLHVWADGVCINQNDVVDRNRQVRLMGEIYSSAEHTIIFLGVSSPQCEFALKRIKALLSKSQMKSTNDPTTGKYIESIIEDNILAHAWFTRVWIFQELLLSKDPWLQCGVTRIRWEFFCNYVLCSASSLWKPESRIVLENMNQSRINLKMSLETGVDNSDEASNAIPDTTLFTYMSIRRGYGLSDPRDMVYAHVGLTPIKTRHTISIDYDKTVAQTYEDIALFCMEAIGVLPMLLFVEKVQPEQRRRSLPSWVPDW</sequence>
<dbReference type="OrthoDB" id="2157530at2759"/>